<dbReference type="EMBL" id="NIBG01000031">
    <property type="protein sequence ID" value="PAB56825.1"/>
    <property type="molecule type" value="Genomic_DNA"/>
</dbReference>
<dbReference type="InterPro" id="IPR038548">
    <property type="entry name" value="SporV_AA_N_sf"/>
</dbReference>
<keyword evidence="4" id="KW-1185">Reference proteome</keyword>
<proteinExistence type="predicted"/>
<dbReference type="RefSeq" id="WP_095135835.1">
    <property type="nucleotide sequence ID" value="NZ_NIBG01000031.1"/>
</dbReference>
<gene>
    <name evidence="3" type="ORF">CCE28_20330</name>
</gene>
<comment type="caution">
    <text evidence="3">The sequence shown here is derived from an EMBL/GenBank/DDBJ whole genome shotgun (WGS) entry which is preliminary data.</text>
</comment>
<dbReference type="AlphaFoldDB" id="A0A267MD84"/>
<dbReference type="Pfam" id="PF12164">
    <property type="entry name" value="SporV_AA"/>
    <property type="match status" value="1"/>
</dbReference>
<organism evidence="3 4">
    <name type="scientific">Anaeromicrobium sediminis</name>
    <dbReference type="NCBI Taxonomy" id="1478221"/>
    <lineage>
        <taxon>Bacteria</taxon>
        <taxon>Bacillati</taxon>
        <taxon>Bacillota</taxon>
        <taxon>Clostridia</taxon>
        <taxon>Peptostreptococcales</taxon>
        <taxon>Thermotaleaceae</taxon>
        <taxon>Anaeromicrobium</taxon>
    </lineage>
</organism>
<reference evidence="3 4" key="1">
    <citation type="submission" date="2017-06" db="EMBL/GenBank/DDBJ databases">
        <title>Draft genome sequence of anaerobic fermentative bacterium Anaeromicrobium sediminis DY2726D isolated from West Pacific Ocean sediments.</title>
        <authorList>
            <person name="Zeng X."/>
        </authorList>
    </citation>
    <scope>NUCLEOTIDE SEQUENCE [LARGE SCALE GENOMIC DNA]</scope>
    <source>
        <strain evidence="3 4">DY2726D</strain>
    </source>
</reference>
<feature type="transmembrane region" description="Helical" evidence="1">
    <location>
        <begin position="96"/>
        <end position="116"/>
    </location>
</feature>
<keyword evidence="1" id="KW-0812">Transmembrane</keyword>
<evidence type="ECO:0000313" key="3">
    <source>
        <dbReference type="EMBL" id="PAB56825.1"/>
    </source>
</evidence>
<evidence type="ECO:0000256" key="1">
    <source>
        <dbReference type="SAM" id="Phobius"/>
    </source>
</evidence>
<name>A0A267MD84_9FIRM</name>
<dbReference type="Proteomes" id="UP000216024">
    <property type="component" value="Unassembled WGS sequence"/>
</dbReference>
<keyword evidence="1" id="KW-0472">Membrane</keyword>
<dbReference type="Gene3D" id="2.60.480.10">
    <property type="entry name" value="eubacterium ventriosum atcc domain"/>
    <property type="match status" value="1"/>
</dbReference>
<accession>A0A267MD84</accession>
<evidence type="ECO:0000259" key="2">
    <source>
        <dbReference type="Pfam" id="PF12164"/>
    </source>
</evidence>
<feature type="transmembrane region" description="Helical" evidence="1">
    <location>
        <begin position="144"/>
        <end position="162"/>
    </location>
</feature>
<evidence type="ECO:0000313" key="4">
    <source>
        <dbReference type="Proteomes" id="UP000216024"/>
    </source>
</evidence>
<dbReference type="InterPro" id="IPR021997">
    <property type="entry name" value="SporV_AA"/>
</dbReference>
<sequence>MDKVYIQLKKNIDKDSNAELKIKDVAYVAGKKEIKEMVEAIPIGKVQEDFYEIISPTEVANKIISTTPHIDIHFIDDEEVLVNVVKKKKKESKFLLLLRVSLVIIILAIGESLAIMNFHEDISMKNVHMRIYEILTGVHNESPLIIQIPYSLGIGVGMALFFNKIVPNKYGSDPSPMEVEMSSYRKKVNSFMRSKLNKK</sequence>
<feature type="domain" description="Stage V sporulation protein AA" evidence="2">
    <location>
        <begin position="2"/>
        <end position="87"/>
    </location>
</feature>
<keyword evidence="1" id="KW-1133">Transmembrane helix</keyword>
<protein>
    <recommendedName>
        <fullName evidence="2">Stage V sporulation protein AA domain-containing protein</fullName>
    </recommendedName>
</protein>